<feature type="transmembrane region" description="Helical" evidence="2">
    <location>
        <begin position="65"/>
        <end position="86"/>
    </location>
</feature>
<keyword evidence="2" id="KW-0812">Transmembrane</keyword>
<feature type="compositionally biased region" description="Polar residues" evidence="1">
    <location>
        <begin position="113"/>
        <end position="122"/>
    </location>
</feature>
<dbReference type="AlphaFoldDB" id="A0A5J4Q126"/>
<keyword evidence="2" id="KW-0472">Membrane</keyword>
<organism evidence="3 4">
    <name type="scientific">Streblomastix strix</name>
    <dbReference type="NCBI Taxonomy" id="222440"/>
    <lineage>
        <taxon>Eukaryota</taxon>
        <taxon>Metamonada</taxon>
        <taxon>Preaxostyla</taxon>
        <taxon>Oxymonadida</taxon>
        <taxon>Streblomastigidae</taxon>
        <taxon>Streblomastix</taxon>
    </lineage>
</organism>
<feature type="non-terminal residue" evidence="3">
    <location>
        <position position="122"/>
    </location>
</feature>
<evidence type="ECO:0000313" key="4">
    <source>
        <dbReference type="Proteomes" id="UP000324800"/>
    </source>
</evidence>
<feature type="non-terminal residue" evidence="3">
    <location>
        <position position="1"/>
    </location>
</feature>
<dbReference type="Proteomes" id="UP000324800">
    <property type="component" value="Unassembled WGS sequence"/>
</dbReference>
<sequence length="122" mass="13891">WDDDNESVTAVIPEDQQVVQKGKKLQIQILVGLNVETAIPAQTEDGTNLPTVDIEIKSNKINWKLIIFIGGCILGFIIILVLIVNFCICCCRCCYCKPKDKKEKSSKKQKQEMYQQSPYLQR</sequence>
<comment type="caution">
    <text evidence="3">The sequence shown here is derived from an EMBL/GenBank/DDBJ whole genome shotgun (WGS) entry which is preliminary data.</text>
</comment>
<accession>A0A5J4Q126</accession>
<name>A0A5J4Q126_9EUKA</name>
<dbReference type="EMBL" id="SNRW01047369">
    <property type="protein sequence ID" value="KAA6315566.1"/>
    <property type="molecule type" value="Genomic_DNA"/>
</dbReference>
<evidence type="ECO:0000256" key="1">
    <source>
        <dbReference type="SAM" id="MobiDB-lite"/>
    </source>
</evidence>
<evidence type="ECO:0000313" key="3">
    <source>
        <dbReference type="EMBL" id="KAA6315566.1"/>
    </source>
</evidence>
<reference evidence="3 4" key="1">
    <citation type="submission" date="2019-03" db="EMBL/GenBank/DDBJ databases">
        <title>Single cell metagenomics reveals metabolic interactions within the superorganism composed of flagellate Streblomastix strix and complex community of Bacteroidetes bacteria on its surface.</title>
        <authorList>
            <person name="Treitli S.C."/>
            <person name="Kolisko M."/>
            <person name="Husnik F."/>
            <person name="Keeling P."/>
            <person name="Hampl V."/>
        </authorList>
    </citation>
    <scope>NUCLEOTIDE SEQUENCE [LARGE SCALE GENOMIC DNA]</scope>
    <source>
        <strain evidence="3">ST1C</strain>
    </source>
</reference>
<feature type="region of interest" description="Disordered" evidence="1">
    <location>
        <begin position="99"/>
        <end position="122"/>
    </location>
</feature>
<gene>
    <name evidence="3" type="ORF">EZS28_055397</name>
</gene>
<protein>
    <submittedName>
        <fullName evidence="3">Uncharacterized protein</fullName>
    </submittedName>
</protein>
<keyword evidence="2" id="KW-1133">Transmembrane helix</keyword>
<evidence type="ECO:0000256" key="2">
    <source>
        <dbReference type="SAM" id="Phobius"/>
    </source>
</evidence>
<proteinExistence type="predicted"/>